<evidence type="ECO:0000313" key="4">
    <source>
        <dbReference type="EMBL" id="KAG8593394.1"/>
    </source>
</evidence>
<dbReference type="PANTHER" id="PTHR12411">
    <property type="entry name" value="CYSTEINE PROTEASE FAMILY C1-RELATED"/>
    <property type="match status" value="1"/>
</dbReference>
<dbReference type="PROSITE" id="PS00640">
    <property type="entry name" value="THIOL_PROTEASE_ASN"/>
    <property type="match status" value="1"/>
</dbReference>
<organism evidence="4 5">
    <name type="scientific">Engystomops pustulosus</name>
    <name type="common">Tungara frog</name>
    <name type="synonym">Physalaemus pustulosus</name>
    <dbReference type="NCBI Taxonomy" id="76066"/>
    <lineage>
        <taxon>Eukaryota</taxon>
        <taxon>Metazoa</taxon>
        <taxon>Chordata</taxon>
        <taxon>Craniata</taxon>
        <taxon>Vertebrata</taxon>
        <taxon>Euteleostomi</taxon>
        <taxon>Amphibia</taxon>
        <taxon>Batrachia</taxon>
        <taxon>Anura</taxon>
        <taxon>Neobatrachia</taxon>
        <taxon>Hyloidea</taxon>
        <taxon>Leptodactylidae</taxon>
        <taxon>Leiuperinae</taxon>
        <taxon>Engystomops</taxon>
    </lineage>
</organism>
<dbReference type="SMART" id="SM00645">
    <property type="entry name" value="Pept_C1"/>
    <property type="match status" value="1"/>
</dbReference>
<feature type="domain" description="Peptidase C1A papain C-terminal" evidence="3">
    <location>
        <begin position="1"/>
        <end position="195"/>
    </location>
</feature>
<dbReference type="AlphaFoldDB" id="A0AAV7D7H3"/>
<protein>
    <recommendedName>
        <fullName evidence="3">Peptidase C1A papain C-terminal domain-containing protein</fullName>
    </recommendedName>
</protein>
<dbReference type="GO" id="GO:0006508">
    <property type="term" value="P:proteolysis"/>
    <property type="evidence" value="ECO:0007669"/>
    <property type="project" value="InterPro"/>
</dbReference>
<dbReference type="Gene3D" id="3.90.70.10">
    <property type="entry name" value="Cysteine proteinases"/>
    <property type="match status" value="1"/>
</dbReference>
<evidence type="ECO:0000256" key="1">
    <source>
        <dbReference type="ARBA" id="ARBA00008455"/>
    </source>
</evidence>
<proteinExistence type="inferred from homology"/>
<sequence>MCSSSWAFSSAGALECQLKIRKGKLVSLSAQNLVDCSGSYGNNGCEGGFLVAAYRYMMDNGIEPDSTYPYEGQDRTCHFSTTKKATSITSYKEVAHGDENELKQVVGKVGPVSAAIDASRRSFYLYKNGVHYDPLCSSSQANHAVLIIGYGAEDGVEYWLVKNSWGTSFGEGGYIKMARNHYNHCGIANFGSYPVL</sequence>
<keyword evidence="5" id="KW-1185">Reference proteome</keyword>
<gene>
    <name evidence="4" type="ORF">GDO81_000815</name>
</gene>
<dbReference type="InterPro" id="IPR013128">
    <property type="entry name" value="Peptidase_C1A"/>
</dbReference>
<reference evidence="4" key="1">
    <citation type="thesis" date="2020" institute="ProQuest LLC" country="789 East Eisenhower Parkway, Ann Arbor, MI, USA">
        <title>Comparative Genomics and Chromosome Evolution.</title>
        <authorList>
            <person name="Mudd A.B."/>
        </authorList>
    </citation>
    <scope>NUCLEOTIDE SEQUENCE</scope>
    <source>
        <strain evidence="4">237g6f4</strain>
        <tissue evidence="4">Blood</tissue>
    </source>
</reference>
<dbReference type="PROSITE" id="PS00639">
    <property type="entry name" value="THIOL_PROTEASE_HIS"/>
    <property type="match status" value="1"/>
</dbReference>
<dbReference type="InterPro" id="IPR025661">
    <property type="entry name" value="Pept_asp_AS"/>
</dbReference>
<dbReference type="Pfam" id="PF00112">
    <property type="entry name" value="Peptidase_C1"/>
    <property type="match status" value="1"/>
</dbReference>
<dbReference type="SUPFAM" id="SSF54001">
    <property type="entry name" value="Cysteine proteinases"/>
    <property type="match status" value="1"/>
</dbReference>
<dbReference type="Proteomes" id="UP000824782">
    <property type="component" value="Unassembled WGS sequence"/>
</dbReference>
<dbReference type="EMBL" id="WNYA01000001">
    <property type="protein sequence ID" value="KAG8593394.1"/>
    <property type="molecule type" value="Genomic_DNA"/>
</dbReference>
<comment type="similarity">
    <text evidence="1">Belongs to the peptidase C1 family.</text>
</comment>
<dbReference type="FunFam" id="3.90.70.10:FF:000332">
    <property type="entry name" value="Cathepsin L1"/>
    <property type="match status" value="1"/>
</dbReference>
<evidence type="ECO:0000259" key="3">
    <source>
        <dbReference type="SMART" id="SM00645"/>
    </source>
</evidence>
<dbReference type="CDD" id="cd02248">
    <property type="entry name" value="Peptidase_C1A"/>
    <property type="match status" value="1"/>
</dbReference>
<dbReference type="InterPro" id="IPR000668">
    <property type="entry name" value="Peptidase_C1A_C"/>
</dbReference>
<dbReference type="InterPro" id="IPR038765">
    <property type="entry name" value="Papain-like_cys_pep_sf"/>
</dbReference>
<comment type="caution">
    <text evidence="4">The sequence shown here is derived from an EMBL/GenBank/DDBJ whole genome shotgun (WGS) entry which is preliminary data.</text>
</comment>
<dbReference type="GO" id="GO:0008234">
    <property type="term" value="F:cysteine-type peptidase activity"/>
    <property type="evidence" value="ECO:0007669"/>
    <property type="project" value="InterPro"/>
</dbReference>
<evidence type="ECO:0000256" key="2">
    <source>
        <dbReference type="ARBA" id="ARBA00023157"/>
    </source>
</evidence>
<keyword evidence="2" id="KW-1015">Disulfide bond</keyword>
<evidence type="ECO:0000313" key="5">
    <source>
        <dbReference type="Proteomes" id="UP000824782"/>
    </source>
</evidence>
<name>A0AAV7D7H3_ENGPU</name>
<dbReference type="InterPro" id="IPR039417">
    <property type="entry name" value="Peptidase_C1A_papain-like"/>
</dbReference>
<dbReference type="InterPro" id="IPR025660">
    <property type="entry name" value="Pept_his_AS"/>
</dbReference>
<accession>A0AAV7D7H3</accession>